<dbReference type="AlphaFoldDB" id="A0A1E3PP99"/>
<dbReference type="Proteomes" id="UP000095009">
    <property type="component" value="Unassembled WGS sequence"/>
</dbReference>
<dbReference type="GO" id="GO:0016020">
    <property type="term" value="C:membrane"/>
    <property type="evidence" value="ECO:0007669"/>
    <property type="project" value="TreeGrafter"/>
</dbReference>
<dbReference type="InterPro" id="IPR022127">
    <property type="entry name" value="STIMATE/YPL162C"/>
</dbReference>
<feature type="compositionally biased region" description="Polar residues" evidence="1">
    <location>
        <begin position="69"/>
        <end position="83"/>
    </location>
</feature>
<gene>
    <name evidence="3" type="ORF">NADFUDRAFT_49500</name>
</gene>
<feature type="compositionally biased region" description="Low complexity" evidence="1">
    <location>
        <begin position="137"/>
        <end position="151"/>
    </location>
</feature>
<evidence type="ECO:0000313" key="4">
    <source>
        <dbReference type="Proteomes" id="UP000095009"/>
    </source>
</evidence>
<reference evidence="3 4" key="1">
    <citation type="journal article" date="2016" name="Proc. Natl. Acad. Sci. U.S.A.">
        <title>Comparative genomics of biotechnologically important yeasts.</title>
        <authorList>
            <person name="Riley R."/>
            <person name="Haridas S."/>
            <person name="Wolfe K.H."/>
            <person name="Lopes M.R."/>
            <person name="Hittinger C.T."/>
            <person name="Goeker M."/>
            <person name="Salamov A.A."/>
            <person name="Wisecaver J.H."/>
            <person name="Long T.M."/>
            <person name="Calvey C.H."/>
            <person name="Aerts A.L."/>
            <person name="Barry K.W."/>
            <person name="Choi C."/>
            <person name="Clum A."/>
            <person name="Coughlan A.Y."/>
            <person name="Deshpande S."/>
            <person name="Douglass A.P."/>
            <person name="Hanson S.J."/>
            <person name="Klenk H.-P."/>
            <person name="LaButti K.M."/>
            <person name="Lapidus A."/>
            <person name="Lindquist E.A."/>
            <person name="Lipzen A.M."/>
            <person name="Meier-Kolthoff J.P."/>
            <person name="Ohm R.A."/>
            <person name="Otillar R.P."/>
            <person name="Pangilinan J.L."/>
            <person name="Peng Y."/>
            <person name="Rokas A."/>
            <person name="Rosa C.A."/>
            <person name="Scheuner C."/>
            <person name="Sibirny A.A."/>
            <person name="Slot J.C."/>
            <person name="Stielow J.B."/>
            <person name="Sun H."/>
            <person name="Kurtzman C.P."/>
            <person name="Blackwell M."/>
            <person name="Grigoriev I.V."/>
            <person name="Jeffries T.W."/>
        </authorList>
    </citation>
    <scope>NUCLEOTIDE SEQUENCE [LARGE SCALE GENOMIC DNA]</scope>
    <source>
        <strain evidence="3 4">DSM 6958</strain>
    </source>
</reference>
<feature type="transmembrane region" description="Helical" evidence="2">
    <location>
        <begin position="159"/>
        <end position="178"/>
    </location>
</feature>
<feature type="region of interest" description="Disordered" evidence="1">
    <location>
        <begin position="760"/>
        <end position="779"/>
    </location>
</feature>
<feature type="transmembrane region" description="Helical" evidence="2">
    <location>
        <begin position="306"/>
        <end position="327"/>
    </location>
</feature>
<feature type="transmembrane region" description="Helical" evidence="2">
    <location>
        <begin position="371"/>
        <end position="389"/>
    </location>
</feature>
<feature type="compositionally biased region" description="Polar residues" evidence="1">
    <location>
        <begin position="568"/>
        <end position="580"/>
    </location>
</feature>
<proteinExistence type="predicted"/>
<keyword evidence="4" id="KW-1185">Reference proteome</keyword>
<keyword evidence="2" id="KW-1133">Transmembrane helix</keyword>
<keyword evidence="2" id="KW-0812">Transmembrane</keyword>
<dbReference type="EMBL" id="KV454407">
    <property type="protein sequence ID" value="ODQ67054.1"/>
    <property type="molecule type" value="Genomic_DNA"/>
</dbReference>
<protein>
    <submittedName>
        <fullName evidence="3">Uncharacterized protein</fullName>
    </submittedName>
</protein>
<dbReference type="OrthoDB" id="431202at2759"/>
<feature type="region of interest" description="Disordered" evidence="1">
    <location>
        <begin position="112"/>
        <end position="157"/>
    </location>
</feature>
<evidence type="ECO:0000256" key="1">
    <source>
        <dbReference type="SAM" id="MobiDB-lite"/>
    </source>
</evidence>
<dbReference type="PANTHER" id="PTHR31735">
    <property type="entry name" value="VACUOLAR MEMBRANE PROTEIN YPL162C"/>
    <property type="match status" value="1"/>
</dbReference>
<feature type="region of interest" description="Disordered" evidence="1">
    <location>
        <begin position="61"/>
        <end position="94"/>
    </location>
</feature>
<name>A0A1E3PP99_9ASCO</name>
<accession>A0A1E3PP99</accession>
<feature type="region of interest" description="Disordered" evidence="1">
    <location>
        <begin position="568"/>
        <end position="589"/>
    </location>
</feature>
<evidence type="ECO:0000256" key="2">
    <source>
        <dbReference type="SAM" id="Phobius"/>
    </source>
</evidence>
<organism evidence="3 4">
    <name type="scientific">Nadsonia fulvescens var. elongata DSM 6958</name>
    <dbReference type="NCBI Taxonomy" id="857566"/>
    <lineage>
        <taxon>Eukaryota</taxon>
        <taxon>Fungi</taxon>
        <taxon>Dikarya</taxon>
        <taxon>Ascomycota</taxon>
        <taxon>Saccharomycotina</taxon>
        <taxon>Dipodascomycetes</taxon>
        <taxon>Dipodascales</taxon>
        <taxon>Dipodascales incertae sedis</taxon>
        <taxon>Nadsonia</taxon>
    </lineage>
</organism>
<feature type="region of interest" description="Disordered" evidence="1">
    <location>
        <begin position="471"/>
        <end position="492"/>
    </location>
</feature>
<dbReference type="Pfam" id="PF12400">
    <property type="entry name" value="STIMATE"/>
    <property type="match status" value="1"/>
</dbReference>
<dbReference type="PANTHER" id="PTHR31735:SF1">
    <property type="entry name" value="VACUOLAR MEMBRANE PROTEIN YPL162C"/>
    <property type="match status" value="1"/>
</dbReference>
<keyword evidence="2" id="KW-0472">Membrane</keyword>
<evidence type="ECO:0000313" key="3">
    <source>
        <dbReference type="EMBL" id="ODQ67054.1"/>
    </source>
</evidence>
<sequence>MSLVFSSDIPVTAVVVFRNPSTLINGLAHSNPSSTDSLQNIIPYTNIVESSTLVTSEVDISPRNHIDTGPNSQVLDSSNYPQLPQSPPLNKELQGESYGSFRNIPISVNLPDFQDSHTSRENTGNLLSAPPQWPGQSFSPSRVPRSPRPFSHTADGSSVSTGLQITMSLLTILPLAYIRSIERPRRLLAVWILDLARQFLGYSFCGMFDFIGHELFDNIGHFFFSNNPKQKSGPSLGSSSGVIPLADRSIQGRDFAGVDSSPPFPLPESPISPGSLPRNEIHPPRPAHFRRSGPINRTQRRLTQDFFEIFPGMIFLYFINLLLLRFVDYLWVRFKDDNGISSDAYLSPPPQRQKPSCFINGNYGTPLRLSWFFYQTLIFGFSLHIMRLILRKVLEWSFPSIFLTSSAQLFIWSKLNQISSHFVRNTITAIISFLVHVIQFITVDKLLRYRSSSSAACKRIDETSVSNLIRTTQQRQSRAEDSNWADNDQVNNQVNDLGSDQDHNYYDHTSELSWESWAYRKIVQSLKSFLEDDDPAQCPQRRRVIIDEESGLESYEITELMPLRVSVDQQNPPHSISPSQNINNNTGGNNDLDLENHEETVVGSTPASGVQNDRARVLSHTSTRHTFSPSTLDGDLKIFVREPAPSSASETDRAFSTTENRSCNTDNISDASIDVDLLTARLLNTVAISATAQARPYLFSSAHTTTTIPTALGSISANVSNPVISRIDENLPLDLGGIRLNLNSAAIEHLNDLYDYDDSSNSANSDSGDSSVSTSTSMSSLVATDNNADYDTGVENCQSRNELVQVARENLPSYDDSQRQHAELLRDAARSQRQQAIISDLKLR</sequence>
<feature type="transmembrane region" description="Helical" evidence="2">
    <location>
        <begin position="421"/>
        <end position="443"/>
    </location>
</feature>